<dbReference type="Pfam" id="PF11905">
    <property type="entry name" value="DUF3425"/>
    <property type="match status" value="1"/>
</dbReference>
<sequence>MADSSNAGLQQDSIADIWVRHEDDWSGISDTRERRRIQNRRNQRILRSRRRRELGPSGGDGAEGQQLVPAPQLSNPPAYWRYEVSDMRAVTVAVGRLNILEAGSEHNRMILQRFEAFAHQLYMTRAPQLTILPILSHFNFIRALLANIDVLGLSSEQMDDDALSPFNLPDSHRPGTSTALVSRLPDGLRPTDLQCATLHHPWIDVLPVPEMRDNLFRRGLDSFDKEEFCHALRGRIPGHDPGMLIWREPWDPSSWEVTEAFVRTWGWTITGCWGLLRSTNEWRAQRGEKPLFHLPS</sequence>
<protein>
    <recommendedName>
        <fullName evidence="4">BZIP domain-containing protein</fullName>
    </recommendedName>
</protein>
<dbReference type="AlphaFoldDB" id="A0A9P9DSP1"/>
<keyword evidence="3" id="KW-1185">Reference proteome</keyword>
<accession>A0A9P9DSP1</accession>
<dbReference type="OrthoDB" id="2245989at2759"/>
<feature type="compositionally biased region" description="Basic residues" evidence="1">
    <location>
        <begin position="39"/>
        <end position="52"/>
    </location>
</feature>
<dbReference type="EMBL" id="JAGMUV010000021">
    <property type="protein sequence ID" value="KAH7124553.1"/>
    <property type="molecule type" value="Genomic_DNA"/>
</dbReference>
<dbReference type="PANTHER" id="PTHR38116">
    <property type="entry name" value="CHROMOSOME 7, WHOLE GENOME SHOTGUN SEQUENCE"/>
    <property type="match status" value="1"/>
</dbReference>
<evidence type="ECO:0000313" key="2">
    <source>
        <dbReference type="EMBL" id="KAH7124553.1"/>
    </source>
</evidence>
<organism evidence="2 3">
    <name type="scientific">Dactylonectria macrodidyma</name>
    <dbReference type="NCBI Taxonomy" id="307937"/>
    <lineage>
        <taxon>Eukaryota</taxon>
        <taxon>Fungi</taxon>
        <taxon>Dikarya</taxon>
        <taxon>Ascomycota</taxon>
        <taxon>Pezizomycotina</taxon>
        <taxon>Sordariomycetes</taxon>
        <taxon>Hypocreomycetidae</taxon>
        <taxon>Hypocreales</taxon>
        <taxon>Nectriaceae</taxon>
        <taxon>Dactylonectria</taxon>
    </lineage>
</organism>
<reference evidence="2" key="1">
    <citation type="journal article" date="2021" name="Nat. Commun.">
        <title>Genetic determinants of endophytism in the Arabidopsis root mycobiome.</title>
        <authorList>
            <person name="Mesny F."/>
            <person name="Miyauchi S."/>
            <person name="Thiergart T."/>
            <person name="Pickel B."/>
            <person name="Atanasova L."/>
            <person name="Karlsson M."/>
            <person name="Huettel B."/>
            <person name="Barry K.W."/>
            <person name="Haridas S."/>
            <person name="Chen C."/>
            <person name="Bauer D."/>
            <person name="Andreopoulos W."/>
            <person name="Pangilinan J."/>
            <person name="LaButti K."/>
            <person name="Riley R."/>
            <person name="Lipzen A."/>
            <person name="Clum A."/>
            <person name="Drula E."/>
            <person name="Henrissat B."/>
            <person name="Kohler A."/>
            <person name="Grigoriev I.V."/>
            <person name="Martin F.M."/>
            <person name="Hacquard S."/>
        </authorList>
    </citation>
    <scope>NUCLEOTIDE SEQUENCE</scope>
    <source>
        <strain evidence="2">MPI-CAGE-AT-0147</strain>
    </source>
</reference>
<evidence type="ECO:0000256" key="1">
    <source>
        <dbReference type="SAM" id="MobiDB-lite"/>
    </source>
</evidence>
<comment type="caution">
    <text evidence="2">The sequence shown here is derived from an EMBL/GenBank/DDBJ whole genome shotgun (WGS) entry which is preliminary data.</text>
</comment>
<name>A0A9P9DSP1_9HYPO</name>
<evidence type="ECO:0000313" key="3">
    <source>
        <dbReference type="Proteomes" id="UP000738349"/>
    </source>
</evidence>
<gene>
    <name evidence="2" type="ORF">EDB81DRAFT_911418</name>
</gene>
<dbReference type="PANTHER" id="PTHR38116:SF1">
    <property type="entry name" value="BZIP DOMAIN-CONTAINING PROTEIN"/>
    <property type="match status" value="1"/>
</dbReference>
<feature type="region of interest" description="Disordered" evidence="1">
    <location>
        <begin position="39"/>
        <end position="72"/>
    </location>
</feature>
<dbReference type="InterPro" id="IPR021833">
    <property type="entry name" value="DUF3425"/>
</dbReference>
<proteinExistence type="predicted"/>
<evidence type="ECO:0008006" key="4">
    <source>
        <dbReference type="Google" id="ProtNLM"/>
    </source>
</evidence>
<dbReference type="Proteomes" id="UP000738349">
    <property type="component" value="Unassembled WGS sequence"/>
</dbReference>